<dbReference type="Gene3D" id="3.40.50.300">
    <property type="entry name" value="P-loop containing nucleotide triphosphate hydrolases"/>
    <property type="match status" value="1"/>
</dbReference>
<dbReference type="EMBL" id="JABSTR010000005">
    <property type="protein sequence ID" value="KAH9371383.1"/>
    <property type="molecule type" value="Genomic_DNA"/>
</dbReference>
<dbReference type="GO" id="GO:0006790">
    <property type="term" value="P:sulfur compound metabolic process"/>
    <property type="evidence" value="ECO:0007669"/>
    <property type="project" value="TreeGrafter"/>
</dbReference>
<dbReference type="SUPFAM" id="SSF52540">
    <property type="entry name" value="P-loop containing nucleoside triphosphate hydrolases"/>
    <property type="match status" value="1"/>
</dbReference>
<sequence>MRADLDGVRELAARMKPKRVYTLSFERLAADPLNETQRLFASLDLDFTPSVLEYLRSHTSATINDHKDMFSTKRNSKVVIDSWKRSLSKFRIFYIEKKCGDLLRKLGYELLTSRA</sequence>
<reference evidence="1 2" key="1">
    <citation type="journal article" date="2020" name="Cell">
        <title>Large-Scale Comparative Analyses of Tick Genomes Elucidate Their Genetic Diversity and Vector Capacities.</title>
        <authorList>
            <consortium name="Tick Genome and Microbiome Consortium (TIGMIC)"/>
            <person name="Jia N."/>
            <person name="Wang J."/>
            <person name="Shi W."/>
            <person name="Du L."/>
            <person name="Sun Y."/>
            <person name="Zhan W."/>
            <person name="Jiang J.F."/>
            <person name="Wang Q."/>
            <person name="Zhang B."/>
            <person name="Ji P."/>
            <person name="Bell-Sakyi L."/>
            <person name="Cui X.M."/>
            <person name="Yuan T.T."/>
            <person name="Jiang B.G."/>
            <person name="Yang W.F."/>
            <person name="Lam T.T."/>
            <person name="Chang Q.C."/>
            <person name="Ding S.J."/>
            <person name="Wang X.J."/>
            <person name="Zhu J.G."/>
            <person name="Ruan X.D."/>
            <person name="Zhao L."/>
            <person name="Wei J.T."/>
            <person name="Ye R.Z."/>
            <person name="Que T.C."/>
            <person name="Du C.H."/>
            <person name="Zhou Y.H."/>
            <person name="Cheng J.X."/>
            <person name="Dai P.F."/>
            <person name="Guo W.B."/>
            <person name="Han X.H."/>
            <person name="Huang E.J."/>
            <person name="Li L.F."/>
            <person name="Wei W."/>
            <person name="Gao Y.C."/>
            <person name="Liu J.Z."/>
            <person name="Shao H.Z."/>
            <person name="Wang X."/>
            <person name="Wang C.C."/>
            <person name="Yang T.C."/>
            <person name="Huo Q.B."/>
            <person name="Li W."/>
            <person name="Chen H.Y."/>
            <person name="Chen S.E."/>
            <person name="Zhou L.G."/>
            <person name="Ni X.B."/>
            <person name="Tian J.H."/>
            <person name="Sheng Y."/>
            <person name="Liu T."/>
            <person name="Pan Y.S."/>
            <person name="Xia L.Y."/>
            <person name="Li J."/>
            <person name="Zhao F."/>
            <person name="Cao W.C."/>
        </authorList>
    </citation>
    <scope>NUCLEOTIDE SEQUENCE [LARGE SCALE GENOMIC DNA]</scope>
    <source>
        <strain evidence="1">HaeL-2018</strain>
    </source>
</reference>
<dbReference type="InterPro" id="IPR051135">
    <property type="entry name" value="Gal/GlcNAc/GalNAc_ST"/>
</dbReference>
<dbReference type="GO" id="GO:0001517">
    <property type="term" value="F:N-acetylglucosamine 6-O-sulfotransferase activity"/>
    <property type="evidence" value="ECO:0007669"/>
    <property type="project" value="TreeGrafter"/>
</dbReference>
<evidence type="ECO:0000313" key="1">
    <source>
        <dbReference type="EMBL" id="KAH9371383.1"/>
    </source>
</evidence>
<dbReference type="AlphaFoldDB" id="A0A9J6G937"/>
<accession>A0A9J6G937</accession>
<dbReference type="OrthoDB" id="6138663at2759"/>
<dbReference type="VEuPathDB" id="VectorBase:HLOH_060543"/>
<evidence type="ECO:0008006" key="3">
    <source>
        <dbReference type="Google" id="ProtNLM"/>
    </source>
</evidence>
<name>A0A9J6G937_HAELO</name>
<comment type="caution">
    <text evidence="1">The sequence shown here is derived from an EMBL/GenBank/DDBJ whole genome shotgun (WGS) entry which is preliminary data.</text>
</comment>
<keyword evidence="2" id="KW-1185">Reference proteome</keyword>
<gene>
    <name evidence="1" type="ORF">HPB48_023045</name>
</gene>
<proteinExistence type="predicted"/>
<organism evidence="1 2">
    <name type="scientific">Haemaphysalis longicornis</name>
    <name type="common">Bush tick</name>
    <dbReference type="NCBI Taxonomy" id="44386"/>
    <lineage>
        <taxon>Eukaryota</taxon>
        <taxon>Metazoa</taxon>
        <taxon>Ecdysozoa</taxon>
        <taxon>Arthropoda</taxon>
        <taxon>Chelicerata</taxon>
        <taxon>Arachnida</taxon>
        <taxon>Acari</taxon>
        <taxon>Parasitiformes</taxon>
        <taxon>Ixodida</taxon>
        <taxon>Ixodoidea</taxon>
        <taxon>Ixodidae</taxon>
        <taxon>Haemaphysalinae</taxon>
        <taxon>Haemaphysalis</taxon>
    </lineage>
</organism>
<protein>
    <recommendedName>
        <fullName evidence="3">Sulfotransferase</fullName>
    </recommendedName>
</protein>
<evidence type="ECO:0000313" key="2">
    <source>
        <dbReference type="Proteomes" id="UP000821853"/>
    </source>
</evidence>
<dbReference type="InterPro" id="IPR027417">
    <property type="entry name" value="P-loop_NTPase"/>
</dbReference>
<dbReference type="Proteomes" id="UP000821853">
    <property type="component" value="Chromosome 3"/>
</dbReference>
<dbReference type="GO" id="GO:0006044">
    <property type="term" value="P:N-acetylglucosamine metabolic process"/>
    <property type="evidence" value="ECO:0007669"/>
    <property type="project" value="TreeGrafter"/>
</dbReference>
<dbReference type="PANTHER" id="PTHR10704:SF44">
    <property type="entry name" value="LD35051P-RELATED"/>
    <property type="match status" value="1"/>
</dbReference>
<dbReference type="PANTHER" id="PTHR10704">
    <property type="entry name" value="CARBOHYDRATE SULFOTRANSFERASE"/>
    <property type="match status" value="1"/>
</dbReference>